<feature type="domain" description="Guanylate cyclase" evidence="1">
    <location>
        <begin position="10"/>
        <end position="124"/>
    </location>
</feature>
<dbReference type="CDD" id="cd07302">
    <property type="entry name" value="CHD"/>
    <property type="match status" value="1"/>
</dbReference>
<protein>
    <recommendedName>
        <fullName evidence="1">Guanylate cyclase domain-containing protein</fullName>
    </recommendedName>
</protein>
<dbReference type="InterPro" id="IPR050697">
    <property type="entry name" value="Adenylyl/Guanylyl_Cyclase_3/4"/>
</dbReference>
<organism evidence="2">
    <name type="scientific">marine metagenome</name>
    <dbReference type="NCBI Taxonomy" id="408172"/>
    <lineage>
        <taxon>unclassified sequences</taxon>
        <taxon>metagenomes</taxon>
        <taxon>ecological metagenomes</taxon>
    </lineage>
</organism>
<dbReference type="Gene3D" id="1.25.40.10">
    <property type="entry name" value="Tetratricopeptide repeat domain"/>
    <property type="match status" value="2"/>
</dbReference>
<proteinExistence type="predicted"/>
<dbReference type="GO" id="GO:0006171">
    <property type="term" value="P:cAMP biosynthetic process"/>
    <property type="evidence" value="ECO:0007669"/>
    <property type="project" value="TreeGrafter"/>
</dbReference>
<dbReference type="SUPFAM" id="SSF48452">
    <property type="entry name" value="TPR-like"/>
    <property type="match status" value="1"/>
</dbReference>
<dbReference type="InterPro" id="IPR011990">
    <property type="entry name" value="TPR-like_helical_dom_sf"/>
</dbReference>
<dbReference type="Gene3D" id="3.40.50.10070">
    <property type="entry name" value="TolB, N-terminal domain"/>
    <property type="match status" value="1"/>
</dbReference>
<feature type="non-terminal residue" evidence="2">
    <location>
        <position position="462"/>
    </location>
</feature>
<dbReference type="GO" id="GO:0035556">
    <property type="term" value="P:intracellular signal transduction"/>
    <property type="evidence" value="ECO:0007669"/>
    <property type="project" value="InterPro"/>
</dbReference>
<name>A0A381ZYH7_9ZZZZ</name>
<dbReference type="Pfam" id="PF00211">
    <property type="entry name" value="Guanylate_cyc"/>
    <property type="match status" value="1"/>
</dbReference>
<reference evidence="2" key="1">
    <citation type="submission" date="2018-05" db="EMBL/GenBank/DDBJ databases">
        <authorList>
            <person name="Lanie J.A."/>
            <person name="Ng W.-L."/>
            <person name="Kazmierczak K.M."/>
            <person name="Andrzejewski T.M."/>
            <person name="Davidsen T.M."/>
            <person name="Wayne K.J."/>
            <person name="Tettelin H."/>
            <person name="Glass J.I."/>
            <person name="Rusch D."/>
            <person name="Podicherti R."/>
            <person name="Tsui H.-C.T."/>
            <person name="Winkler M.E."/>
        </authorList>
    </citation>
    <scope>NUCLEOTIDE SEQUENCE</scope>
</reference>
<dbReference type="PROSITE" id="PS50005">
    <property type="entry name" value="TPR"/>
    <property type="match status" value="1"/>
</dbReference>
<dbReference type="InterPro" id="IPR001054">
    <property type="entry name" value="A/G_cyclase"/>
</dbReference>
<accession>A0A381ZYH7</accession>
<dbReference type="PANTHER" id="PTHR43081">
    <property type="entry name" value="ADENYLATE CYCLASE, TERMINAL-DIFFERENTIATION SPECIFIC-RELATED"/>
    <property type="match status" value="1"/>
</dbReference>
<dbReference type="AlphaFoldDB" id="A0A381ZYH7"/>
<dbReference type="EMBL" id="UINC01023139">
    <property type="protein sequence ID" value="SVA94199.1"/>
    <property type="molecule type" value="Genomic_DNA"/>
</dbReference>
<dbReference type="SUPFAM" id="SSF55073">
    <property type="entry name" value="Nucleotide cyclase"/>
    <property type="match status" value="1"/>
</dbReference>
<dbReference type="InterPro" id="IPR029787">
    <property type="entry name" value="Nucleotide_cyclase"/>
</dbReference>
<dbReference type="InterPro" id="IPR019734">
    <property type="entry name" value="TPR_rpt"/>
</dbReference>
<sequence length="462" mass="52350">MSKPQRKLATILATDCVNYSGMMENNEQETVIGIKACRNIIEDTIKEYGGRVFNTAGDSVIAEFGSPVDCVNAGIEFQKLISDRNKNIPNHRQMEFRVGVHLDDVVIEGDDIFGGGVNIAARLEGLCEPNCILISKTVHEHIAKKINTIIEHLGEKNLKNMADSFSVFQISPSSDIETISTDEYATDTSLNKKLRLCVLPFRNLNSNNENDDFIDGVVEDIITEFSLINSIEIISNAAAFSFKGKETNISEIQKQFNVNFILSGSIRSSGQKVRVSVELLDPEEGNILWSNRYDRILDDIFEVQDEIVKNVMFSLTGEIEVKTLERMHRKPTDNLTSYENLLKGKRAHHKYKQESHTEAVNYFNKAIELDPDNGSAYAWKACTVGGGLQRGFFKNSDEFNIDNVQELIEKAREINQNDFECYRLLCRIYLGVYRDYEQSIEFGKKAYQLNPNDPRILFGYGE</sequence>
<dbReference type="PANTHER" id="PTHR43081:SF19">
    <property type="entry name" value="PH-SENSITIVE ADENYLATE CYCLASE RV1264"/>
    <property type="match status" value="1"/>
</dbReference>
<dbReference type="PROSITE" id="PS50125">
    <property type="entry name" value="GUANYLATE_CYCLASE_2"/>
    <property type="match status" value="1"/>
</dbReference>
<dbReference type="Gene3D" id="3.30.70.1230">
    <property type="entry name" value="Nucleotide cyclase"/>
    <property type="match status" value="1"/>
</dbReference>
<evidence type="ECO:0000313" key="2">
    <source>
        <dbReference type="EMBL" id="SVA94199.1"/>
    </source>
</evidence>
<gene>
    <name evidence="2" type="ORF">METZ01_LOCUS147053</name>
</gene>
<evidence type="ECO:0000259" key="1">
    <source>
        <dbReference type="PROSITE" id="PS50125"/>
    </source>
</evidence>